<dbReference type="AlphaFoldDB" id="A0A084AHM7"/>
<dbReference type="InterPro" id="IPR010730">
    <property type="entry name" value="HET"/>
</dbReference>
<evidence type="ECO:0000313" key="3">
    <source>
        <dbReference type="Proteomes" id="UP000028045"/>
    </source>
</evidence>
<dbReference type="Pfam" id="PF06985">
    <property type="entry name" value="HET"/>
    <property type="match status" value="1"/>
</dbReference>
<reference evidence="2 3" key="1">
    <citation type="journal article" date="2014" name="BMC Genomics">
        <title>Comparative genome sequencing reveals chemotype-specific gene clusters in the toxigenic black mold Stachybotrys.</title>
        <authorList>
            <person name="Semeiks J."/>
            <person name="Borek D."/>
            <person name="Otwinowski Z."/>
            <person name="Grishin N.V."/>
        </authorList>
    </citation>
    <scope>NUCLEOTIDE SEQUENCE [LARGE SCALE GENOMIC DNA]</scope>
    <source>
        <strain evidence="3">CBS 109288 / IBT 7711</strain>
    </source>
</reference>
<evidence type="ECO:0000313" key="2">
    <source>
        <dbReference type="EMBL" id="KEY64806.1"/>
    </source>
</evidence>
<name>A0A084AHM7_STACB</name>
<proteinExistence type="predicted"/>
<dbReference type="PANTHER" id="PTHR33112">
    <property type="entry name" value="DOMAIN PROTEIN, PUTATIVE-RELATED"/>
    <property type="match status" value="1"/>
</dbReference>
<organism evidence="2 3">
    <name type="scientific">Stachybotrys chartarum (strain CBS 109288 / IBT 7711)</name>
    <name type="common">Toxic black mold</name>
    <name type="synonym">Stilbospora chartarum</name>
    <dbReference type="NCBI Taxonomy" id="1280523"/>
    <lineage>
        <taxon>Eukaryota</taxon>
        <taxon>Fungi</taxon>
        <taxon>Dikarya</taxon>
        <taxon>Ascomycota</taxon>
        <taxon>Pezizomycotina</taxon>
        <taxon>Sordariomycetes</taxon>
        <taxon>Hypocreomycetidae</taxon>
        <taxon>Hypocreales</taxon>
        <taxon>Stachybotryaceae</taxon>
        <taxon>Stachybotrys</taxon>
    </lineage>
</organism>
<protein>
    <recommendedName>
        <fullName evidence="1">Heterokaryon incompatibility domain-containing protein</fullName>
    </recommendedName>
</protein>
<dbReference type="EMBL" id="KL648726">
    <property type="protein sequence ID" value="KEY64806.1"/>
    <property type="molecule type" value="Genomic_DNA"/>
</dbReference>
<dbReference type="PANTHER" id="PTHR33112:SF9">
    <property type="entry name" value="HETEROKARYON INCOMPATIBILITY DOMAIN-CONTAINING PROTEIN"/>
    <property type="match status" value="1"/>
</dbReference>
<gene>
    <name evidence="2" type="ORF">S7711_10144</name>
</gene>
<accession>A0A084AHM7</accession>
<dbReference type="HOGENOM" id="CLU_002639_5_3_1"/>
<dbReference type="Proteomes" id="UP000028045">
    <property type="component" value="Unassembled WGS sequence"/>
</dbReference>
<evidence type="ECO:0000259" key="1">
    <source>
        <dbReference type="Pfam" id="PF06985"/>
    </source>
</evidence>
<sequence>MMTDTNEHHMKINRWNLVEDWISKCISSHPACKARQRTSGFLPTRLVHVPFGPMPVQPHYRLIEPATLPPGFLGNRYVTLSHRWGKDRNPKYVTSTANIDQRLSTGIDRQELPLTFKDAIDAAARLQISFLWIDSLCIIQGKDGDCATELTKMADIYTNSFLNTSATSASGPESGLTSSLEVHPRILRTGWNHAVGETQRVVDLAFWRERVAEAEINFRGWVFQERALAVRVLHFTFDQLAWECCEEAAAEEFPDGIPQELVSVSTRFKPTTNLFPSTKPTSSMENPPEPCEESYGIWKTLIEEYGPMELTKAADKLPAISGLTRAVQRQVGDKYLAGLWKKTLISDLLCSIPKTNRRIRGVTQAGMYDKRWDVSKRASEYRAPSWSWASVDGNIENYTHLELSGKPTSIDGGNATSRALAVILDATTVLTNPDDAFGQVSSGSLRIYGQMHRLAIDKVRLSTPTTVMRATGDFVLDCIDEPVPWSIYDEAYFLPLALLQQRFDKLPTQLTDMATLARDSAYMRLQTYRKWEVQRIERNEDERTSWAADIKRCEDHLTTLDAGEYFDRAPRLLLCPTEDRTAFKRFGFYNMSSRALRCLQKCTTADSLYLDEYAADKVFKPDEAATWGDVITGVFEIV</sequence>
<feature type="domain" description="Heterokaryon incompatibility" evidence="1">
    <location>
        <begin position="77"/>
        <end position="225"/>
    </location>
</feature>
<keyword evidence="3" id="KW-1185">Reference proteome</keyword>
<dbReference type="OrthoDB" id="5362512at2759"/>